<dbReference type="PANTHER" id="PTHR11011">
    <property type="entry name" value="MALE STERILITY PROTEIN 2-RELATED"/>
    <property type="match status" value="1"/>
</dbReference>
<comment type="function">
    <text evidence="1">Catalyzes the reduction of fatty acyl-CoA to fatty alcohols.</text>
</comment>
<keyword evidence="1" id="KW-0443">Lipid metabolism</keyword>
<dbReference type="GO" id="GO:0006629">
    <property type="term" value="P:lipid metabolic process"/>
    <property type="evidence" value="ECO:0007669"/>
    <property type="project" value="UniProtKB-KW"/>
</dbReference>
<comment type="catalytic activity">
    <reaction evidence="1">
        <text>a long-chain fatty acyl-CoA + 2 NADPH + 2 H(+) = a long-chain primary fatty alcohol + 2 NADP(+) + CoA</text>
        <dbReference type="Rhea" id="RHEA:52716"/>
        <dbReference type="ChEBI" id="CHEBI:15378"/>
        <dbReference type="ChEBI" id="CHEBI:57287"/>
        <dbReference type="ChEBI" id="CHEBI:57783"/>
        <dbReference type="ChEBI" id="CHEBI:58349"/>
        <dbReference type="ChEBI" id="CHEBI:77396"/>
        <dbReference type="ChEBI" id="CHEBI:83139"/>
        <dbReference type="EC" id="1.2.1.84"/>
    </reaction>
</comment>
<dbReference type="STRING" id="3694.A0A2K1YQX8"/>
<keyword evidence="1" id="KW-0444">Lipid biosynthesis</keyword>
<evidence type="ECO:0000259" key="2">
    <source>
        <dbReference type="Pfam" id="PF07993"/>
    </source>
</evidence>
<accession>A0A2K1YQX8</accession>
<reference evidence="3 4" key="1">
    <citation type="journal article" date="2006" name="Science">
        <title>The genome of black cottonwood, Populus trichocarpa (Torr. &amp; Gray).</title>
        <authorList>
            <person name="Tuskan G.A."/>
            <person name="Difazio S."/>
            <person name="Jansson S."/>
            <person name="Bohlmann J."/>
            <person name="Grigoriev I."/>
            <person name="Hellsten U."/>
            <person name="Putnam N."/>
            <person name="Ralph S."/>
            <person name="Rombauts S."/>
            <person name="Salamov A."/>
            <person name="Schein J."/>
            <person name="Sterck L."/>
            <person name="Aerts A."/>
            <person name="Bhalerao R.R."/>
            <person name="Bhalerao R.P."/>
            <person name="Blaudez D."/>
            <person name="Boerjan W."/>
            <person name="Brun A."/>
            <person name="Brunner A."/>
            <person name="Busov V."/>
            <person name="Campbell M."/>
            <person name="Carlson J."/>
            <person name="Chalot M."/>
            <person name="Chapman J."/>
            <person name="Chen G.L."/>
            <person name="Cooper D."/>
            <person name="Coutinho P.M."/>
            <person name="Couturier J."/>
            <person name="Covert S."/>
            <person name="Cronk Q."/>
            <person name="Cunningham R."/>
            <person name="Davis J."/>
            <person name="Degroeve S."/>
            <person name="Dejardin A."/>
            <person name="Depamphilis C."/>
            <person name="Detter J."/>
            <person name="Dirks B."/>
            <person name="Dubchak I."/>
            <person name="Duplessis S."/>
            <person name="Ehlting J."/>
            <person name="Ellis B."/>
            <person name="Gendler K."/>
            <person name="Goodstein D."/>
            <person name="Gribskov M."/>
            <person name="Grimwood J."/>
            <person name="Groover A."/>
            <person name="Gunter L."/>
            <person name="Hamberger B."/>
            <person name="Heinze B."/>
            <person name="Helariutta Y."/>
            <person name="Henrissat B."/>
            <person name="Holligan D."/>
            <person name="Holt R."/>
            <person name="Huang W."/>
            <person name="Islam-Faridi N."/>
            <person name="Jones S."/>
            <person name="Jones-Rhoades M."/>
            <person name="Jorgensen R."/>
            <person name="Joshi C."/>
            <person name="Kangasjarvi J."/>
            <person name="Karlsson J."/>
            <person name="Kelleher C."/>
            <person name="Kirkpatrick R."/>
            <person name="Kirst M."/>
            <person name="Kohler A."/>
            <person name="Kalluri U."/>
            <person name="Larimer F."/>
            <person name="Leebens-Mack J."/>
            <person name="Leple J.C."/>
            <person name="Locascio P."/>
            <person name="Lou Y."/>
            <person name="Lucas S."/>
            <person name="Martin F."/>
            <person name="Montanini B."/>
            <person name="Napoli C."/>
            <person name="Nelson D.R."/>
            <person name="Nelson C."/>
            <person name="Nieminen K."/>
            <person name="Nilsson O."/>
            <person name="Pereda V."/>
            <person name="Peter G."/>
            <person name="Philippe R."/>
            <person name="Pilate G."/>
            <person name="Poliakov A."/>
            <person name="Razumovskaya J."/>
            <person name="Richardson P."/>
            <person name="Rinaldi C."/>
            <person name="Ritland K."/>
            <person name="Rouze P."/>
            <person name="Ryaboy D."/>
            <person name="Schmutz J."/>
            <person name="Schrader J."/>
            <person name="Segerman B."/>
            <person name="Shin H."/>
            <person name="Siddiqui A."/>
            <person name="Sterky F."/>
            <person name="Terry A."/>
            <person name="Tsai C.J."/>
            <person name="Uberbacher E."/>
            <person name="Unneberg P."/>
            <person name="Vahala J."/>
            <person name="Wall K."/>
            <person name="Wessler S."/>
            <person name="Yang G."/>
            <person name="Yin T."/>
            <person name="Douglas C."/>
            <person name="Marra M."/>
            <person name="Sandberg G."/>
            <person name="Van de Peer Y."/>
            <person name="Rokhsar D."/>
        </authorList>
    </citation>
    <scope>NUCLEOTIDE SEQUENCE [LARGE SCALE GENOMIC DNA]</scope>
    <source>
        <strain evidence="4">cv. Nisqually</strain>
    </source>
</reference>
<dbReference type="InParanoid" id="A0A2K1YQX8"/>
<evidence type="ECO:0000313" key="3">
    <source>
        <dbReference type="EMBL" id="PNT15434.1"/>
    </source>
</evidence>
<dbReference type="Proteomes" id="UP000006729">
    <property type="component" value="Chromosome 10"/>
</dbReference>
<dbReference type="GO" id="GO:0102965">
    <property type="term" value="F:alcohol-forming long-chain fatty acyl-CoA reductase activity"/>
    <property type="evidence" value="ECO:0007669"/>
    <property type="project" value="UniProtKB-EC"/>
</dbReference>
<keyword evidence="1" id="KW-0560">Oxidoreductase</keyword>
<gene>
    <name evidence="3" type="ORF">POPTR_010G084200</name>
</gene>
<organism evidence="3 4">
    <name type="scientific">Populus trichocarpa</name>
    <name type="common">Western balsam poplar</name>
    <name type="synonym">Populus balsamifera subsp. trichocarpa</name>
    <dbReference type="NCBI Taxonomy" id="3694"/>
    <lineage>
        <taxon>Eukaryota</taxon>
        <taxon>Viridiplantae</taxon>
        <taxon>Streptophyta</taxon>
        <taxon>Embryophyta</taxon>
        <taxon>Tracheophyta</taxon>
        <taxon>Spermatophyta</taxon>
        <taxon>Magnoliopsida</taxon>
        <taxon>eudicotyledons</taxon>
        <taxon>Gunneridae</taxon>
        <taxon>Pentapetalae</taxon>
        <taxon>rosids</taxon>
        <taxon>fabids</taxon>
        <taxon>Malpighiales</taxon>
        <taxon>Salicaceae</taxon>
        <taxon>Saliceae</taxon>
        <taxon>Populus</taxon>
    </lineage>
</organism>
<dbReference type="SUPFAM" id="SSF51735">
    <property type="entry name" value="NAD(P)-binding Rossmann-fold domains"/>
    <property type="match status" value="1"/>
</dbReference>
<proteinExistence type="inferred from homology"/>
<dbReference type="InterPro" id="IPR013120">
    <property type="entry name" value="FAR_NAD-bd"/>
</dbReference>
<dbReference type="Pfam" id="PF07993">
    <property type="entry name" value="NAD_binding_4"/>
    <property type="match status" value="1"/>
</dbReference>
<name>A0A2K1YQX8_POPTR</name>
<feature type="domain" description="Thioester reductase (TE)" evidence="2">
    <location>
        <begin position="12"/>
        <end position="42"/>
    </location>
</feature>
<dbReference type="EC" id="1.2.1.84" evidence="1"/>
<evidence type="ECO:0000313" key="4">
    <source>
        <dbReference type="Proteomes" id="UP000006729"/>
    </source>
</evidence>
<sequence length="80" mass="8812">MVQFLEDKTILVTGATGFLAKSKMLRVQPNVKKIYLLSRAPGAKHDVALGINTVRAENVICFAKKSVKLKVLVRIYIPTG</sequence>
<keyword evidence="1" id="KW-0521">NADP</keyword>
<dbReference type="GO" id="GO:0080019">
    <property type="term" value="F:alcohol-forming very long-chain fatty acyl-CoA reductase activity"/>
    <property type="evidence" value="ECO:0007669"/>
    <property type="project" value="InterPro"/>
</dbReference>
<dbReference type="InterPro" id="IPR026055">
    <property type="entry name" value="FAR"/>
</dbReference>
<dbReference type="EMBL" id="CM009299">
    <property type="protein sequence ID" value="PNT15434.1"/>
    <property type="molecule type" value="Genomic_DNA"/>
</dbReference>
<dbReference type="Gene3D" id="3.40.50.720">
    <property type="entry name" value="NAD(P)-binding Rossmann-like Domain"/>
    <property type="match status" value="1"/>
</dbReference>
<keyword evidence="4" id="KW-1185">Reference proteome</keyword>
<protein>
    <recommendedName>
        <fullName evidence="1">Fatty acyl-CoA reductase</fullName>
        <ecNumber evidence="1">1.2.1.84</ecNumber>
    </recommendedName>
</protein>
<dbReference type="InterPro" id="IPR036291">
    <property type="entry name" value="NAD(P)-bd_dom_sf"/>
</dbReference>
<dbReference type="PANTHER" id="PTHR11011:SF99">
    <property type="entry name" value="FATTY ACYL-COA REDUCTASE 3"/>
    <property type="match status" value="1"/>
</dbReference>
<dbReference type="AlphaFoldDB" id="A0A2K1YQX8"/>
<evidence type="ECO:0000256" key="1">
    <source>
        <dbReference type="RuleBase" id="RU363097"/>
    </source>
</evidence>
<comment type="similarity">
    <text evidence="1">Belongs to the fatty acyl-CoA reductase family.</text>
</comment>